<organism evidence="1">
    <name type="scientific">Streptomyces sp. CMC78</name>
    <dbReference type="NCBI Taxonomy" id="3231512"/>
    <lineage>
        <taxon>Bacteria</taxon>
        <taxon>Bacillati</taxon>
        <taxon>Actinomycetota</taxon>
        <taxon>Actinomycetes</taxon>
        <taxon>Kitasatosporales</taxon>
        <taxon>Streptomycetaceae</taxon>
        <taxon>Streptomyces</taxon>
    </lineage>
</organism>
<reference evidence="1" key="1">
    <citation type="submission" date="2024-07" db="EMBL/GenBank/DDBJ databases">
        <title>Complete genome sequences of cellulolytic bacteria, Kitasatospora sp. CMC57 and Streptomyces sp. CMC78, isolated from Japanese agricultural soil.</title>
        <authorList>
            <person name="Hashimoto T."/>
            <person name="Ito M."/>
            <person name="Iwamoto M."/>
            <person name="Fukahori D."/>
            <person name="Shoda T."/>
            <person name="Sakoda M."/>
            <person name="Morohoshi T."/>
            <person name="Mitsuboshi M."/>
            <person name="Nishizawa T."/>
        </authorList>
    </citation>
    <scope>NUCLEOTIDE SEQUENCE</scope>
    <source>
        <strain evidence="1">CMC78</strain>
    </source>
</reference>
<accession>A0AB33KKP5</accession>
<dbReference type="KEGG" id="stcm:SCMC78_55150"/>
<sequence length="81" mass="8743">MRRAAERVPSNAGQAGRCVGRVDVGSAIVSGAAWSRAEPRTRFSRAVITAITFTGFESTAVYRREAPVRLTGTGGRIVHRR</sequence>
<evidence type="ECO:0000313" key="1">
    <source>
        <dbReference type="EMBL" id="BFP55708.1"/>
    </source>
</evidence>
<dbReference type="AlphaFoldDB" id="A0AB33KKP5"/>
<name>A0AB33KKP5_9ACTN</name>
<gene>
    <name evidence="1" type="ORF">SCMC78_55150</name>
</gene>
<protein>
    <submittedName>
        <fullName evidence="1">Uncharacterized protein</fullName>
    </submittedName>
</protein>
<proteinExistence type="predicted"/>
<dbReference type="EMBL" id="AP035884">
    <property type="protein sequence ID" value="BFP55708.1"/>
    <property type="molecule type" value="Genomic_DNA"/>
</dbReference>